<organism evidence="1 2">
    <name type="scientific">Anaerorhabdus furcosa</name>
    <dbReference type="NCBI Taxonomy" id="118967"/>
    <lineage>
        <taxon>Bacteria</taxon>
        <taxon>Bacillati</taxon>
        <taxon>Bacillota</taxon>
        <taxon>Erysipelotrichia</taxon>
        <taxon>Erysipelotrichales</taxon>
        <taxon>Erysipelotrichaceae</taxon>
        <taxon>Anaerorhabdus</taxon>
    </lineage>
</organism>
<gene>
    <name evidence="1" type="ORF">SAMN02745191_1945</name>
</gene>
<evidence type="ECO:0000313" key="2">
    <source>
        <dbReference type="Proteomes" id="UP000243297"/>
    </source>
</evidence>
<dbReference type="Proteomes" id="UP000243297">
    <property type="component" value="Unassembled WGS sequence"/>
</dbReference>
<dbReference type="STRING" id="118967.SAMN02745191_1945"/>
<protein>
    <submittedName>
        <fullName evidence="1">Uncharacterized protein</fullName>
    </submittedName>
</protein>
<proteinExistence type="predicted"/>
<sequence>MSCLIVIEILVLNKKWLVKCDLDTTLQEILSSFFQVIGDEIKADSYYSEQMIVVDKYSNTILHPYIQCSQLGLYNGIHLTII</sequence>
<dbReference type="AlphaFoldDB" id="A0A1T4PCF4"/>
<reference evidence="2" key="1">
    <citation type="submission" date="2017-02" db="EMBL/GenBank/DDBJ databases">
        <authorList>
            <person name="Varghese N."/>
            <person name="Submissions S."/>
        </authorList>
    </citation>
    <scope>NUCLEOTIDE SEQUENCE [LARGE SCALE GENOMIC DNA]</scope>
    <source>
        <strain evidence="2">ATCC 25662</strain>
    </source>
</reference>
<dbReference type="EMBL" id="FUWY01000006">
    <property type="protein sequence ID" value="SJZ89230.1"/>
    <property type="molecule type" value="Genomic_DNA"/>
</dbReference>
<evidence type="ECO:0000313" key="1">
    <source>
        <dbReference type="EMBL" id="SJZ89230.1"/>
    </source>
</evidence>
<accession>A0A1T4PCF4</accession>
<name>A0A1T4PCF4_9FIRM</name>
<keyword evidence="2" id="KW-1185">Reference proteome</keyword>